<accession>A0A5J4RW26</accession>
<dbReference type="Gene3D" id="2.60.40.2620">
    <property type="entry name" value="Fimbrillin-like"/>
    <property type="match status" value="1"/>
</dbReference>
<gene>
    <name evidence="1" type="ORF">EZS27_014568</name>
</gene>
<comment type="caution">
    <text evidence="1">The sequence shown here is derived from an EMBL/GenBank/DDBJ whole genome shotgun (WGS) entry which is preliminary data.</text>
</comment>
<proteinExistence type="predicted"/>
<dbReference type="InterPro" id="IPR042278">
    <property type="entry name" value="Mfa-like_1_N"/>
</dbReference>
<evidence type="ECO:0000313" key="1">
    <source>
        <dbReference type="EMBL" id="KAA6337340.1"/>
    </source>
</evidence>
<dbReference type="Pfam" id="PF13149">
    <property type="entry name" value="Mfa_like_1"/>
    <property type="match status" value="1"/>
</dbReference>
<dbReference type="AlphaFoldDB" id="A0A5J4RW26"/>
<organism evidence="1">
    <name type="scientific">termite gut metagenome</name>
    <dbReference type="NCBI Taxonomy" id="433724"/>
    <lineage>
        <taxon>unclassified sequences</taxon>
        <taxon>metagenomes</taxon>
        <taxon>organismal metagenomes</taxon>
    </lineage>
</organism>
<sequence>MKRYINKAIKALFSIMIIMGAIACNEEDLSGIPSSAKNLISLSAKIDADETGSTKASVSPNNNFPNEAQVAVLAYINNNNETPYINNEKADVVNNSLLPYYYLAWQEGKEQYWPDEQELWITAYNPLNNKDSHSNNKLNIALHPENWRMTPDVVVADPVTTKYLPNTPVDLSFHHIMSSLNIKVKSADENAQLGKVELSIEENQSARFYNLKTTQWEKSTASTPSANYLLSENRSLSSIPVNLNSTPVLLFPGMEQFVKLTVDKKLLDGSYDAISMKLSDIKDNTGTPILVLLPGVRSTLTLSLKSTNFSVDNCSLQEWEVIDAGRATMHTEGEKEGQIEINVRRINPLDSEIYKKIQNIQIISDGKEYRTIVTSTSPLTFSALTGTLNELPQSLDAQSQLIIYMTDNSVWKIPFSMYQYRYDANRPILTIDSEAFNQ</sequence>
<dbReference type="EMBL" id="SNRY01000708">
    <property type="protein sequence ID" value="KAA6337340.1"/>
    <property type="molecule type" value="Genomic_DNA"/>
</dbReference>
<dbReference type="CDD" id="cd13120">
    <property type="entry name" value="BF2867_like_N"/>
    <property type="match status" value="1"/>
</dbReference>
<evidence type="ECO:0008006" key="2">
    <source>
        <dbReference type="Google" id="ProtNLM"/>
    </source>
</evidence>
<name>A0A5J4RW26_9ZZZZ</name>
<protein>
    <recommendedName>
        <fullName evidence="2">Fimbrillin family protein</fullName>
    </recommendedName>
</protein>
<dbReference type="PROSITE" id="PS51257">
    <property type="entry name" value="PROKAR_LIPOPROTEIN"/>
    <property type="match status" value="1"/>
</dbReference>
<dbReference type="InterPro" id="IPR025049">
    <property type="entry name" value="Mfa-like_1"/>
</dbReference>
<reference evidence="1" key="1">
    <citation type="submission" date="2019-03" db="EMBL/GenBank/DDBJ databases">
        <title>Single cell metagenomics reveals metabolic interactions within the superorganism composed of flagellate Streblomastix strix and complex community of Bacteroidetes bacteria on its surface.</title>
        <authorList>
            <person name="Treitli S.C."/>
            <person name="Kolisko M."/>
            <person name="Husnik F."/>
            <person name="Keeling P."/>
            <person name="Hampl V."/>
        </authorList>
    </citation>
    <scope>NUCLEOTIDE SEQUENCE</scope>
    <source>
        <strain evidence="1">STM</strain>
    </source>
</reference>